<feature type="transmembrane region" description="Helical" evidence="6">
    <location>
        <begin position="425"/>
        <end position="444"/>
    </location>
</feature>
<feature type="transmembrane region" description="Helical" evidence="6">
    <location>
        <begin position="57"/>
        <end position="77"/>
    </location>
</feature>
<keyword evidence="8" id="KW-1185">Reference proteome</keyword>
<keyword evidence="5 6" id="KW-0472">Membrane</keyword>
<feature type="transmembrane region" description="Helical" evidence="6">
    <location>
        <begin position="310"/>
        <end position="330"/>
    </location>
</feature>
<feature type="transmembrane region" description="Helical" evidence="6">
    <location>
        <begin position="119"/>
        <end position="140"/>
    </location>
</feature>
<dbReference type="InterPro" id="IPR050833">
    <property type="entry name" value="Poly_Biosynth_Transport"/>
</dbReference>
<keyword evidence="3 6" id="KW-0812">Transmembrane</keyword>
<keyword evidence="2" id="KW-1003">Cell membrane</keyword>
<dbReference type="AlphaFoldDB" id="A0A366MBM7"/>
<feature type="transmembrane region" description="Helical" evidence="6">
    <location>
        <begin position="89"/>
        <end position="107"/>
    </location>
</feature>
<accession>A0A366MBM7</accession>
<dbReference type="PANTHER" id="PTHR30250">
    <property type="entry name" value="PST FAMILY PREDICTED COLANIC ACID TRANSPORTER"/>
    <property type="match status" value="1"/>
</dbReference>
<evidence type="ECO:0000313" key="7">
    <source>
        <dbReference type="EMBL" id="RBQ23626.1"/>
    </source>
</evidence>
<dbReference type="Pfam" id="PF01943">
    <property type="entry name" value="Polysacc_synt"/>
    <property type="match status" value="1"/>
</dbReference>
<proteinExistence type="predicted"/>
<reference evidence="7 8" key="1">
    <citation type="submission" date="2018-06" db="EMBL/GenBank/DDBJ databases">
        <title>Genomic insight into two independent archaeal endosymbiosis events.</title>
        <authorList>
            <person name="Lind A.E."/>
            <person name="Lewis W.H."/>
            <person name="Spang A."/>
            <person name="Guy L."/>
            <person name="Embley M.T."/>
            <person name="Ettema T.J.G."/>
        </authorList>
    </citation>
    <scope>NUCLEOTIDE SEQUENCE [LARGE SCALE GENOMIC DNA]</scope>
    <source>
        <strain evidence="7">NOE</strain>
    </source>
</reference>
<dbReference type="InterPro" id="IPR002797">
    <property type="entry name" value="Polysacc_synth"/>
</dbReference>
<feature type="transmembrane region" description="Helical" evidence="6">
    <location>
        <begin position="197"/>
        <end position="222"/>
    </location>
</feature>
<dbReference type="Proteomes" id="UP000253099">
    <property type="component" value="Unassembled WGS sequence"/>
</dbReference>
<feature type="transmembrane region" description="Helical" evidence="6">
    <location>
        <begin position="146"/>
        <end position="167"/>
    </location>
</feature>
<dbReference type="CDD" id="cd13128">
    <property type="entry name" value="MATE_Wzx_like"/>
    <property type="match status" value="1"/>
</dbReference>
<comment type="caution">
    <text evidence="7">The sequence shown here is derived from an EMBL/GenBank/DDBJ whole genome shotgun (WGS) entry which is preliminary data.</text>
</comment>
<evidence type="ECO:0000256" key="6">
    <source>
        <dbReference type="SAM" id="Phobius"/>
    </source>
</evidence>
<sequence length="480" mass="52688">MFLSSYGILSYILQFQGILQVLSAGGLPPAIAKYVSEYTAIDEKALARQTIYTSLKIMLVLGILFGFLMVFFIAPYLAGLNPKMPGLLYPLQAVGFIVPFSVIVGAFRGVFQGVIKMEYILATRAVEQIFMIVLATLLVILGYSAFGAVIGSVMGFAASAILSVIIFQKYMWKYIPKPEVEYNFSISEELRLAKKMLFFAVPVTITALAEMLIFAISTFVIAKLLGDLYTGYFGAADPISRFPLIISTSLATTILPAVSAAFSTKNQKLLSKYVSQSYRYSMSIIVPMCVGIALFSTPVLQITFPRFLAAAPSLSILVIGMTFYSLFAISSSIVQGIGNPKIPMYVLVVGAILTFVLNWLIVPIYGIVGGALATTIACFFIMIPILKMSFSLTKTKAPYLFVGKVILASIIMALIILIIPKTILGLIIGIIICPIIYLLGLIYLKSFDRDDIQAIRRFSHKFGPLSKIINRVTIFMERFL</sequence>
<evidence type="ECO:0000256" key="3">
    <source>
        <dbReference type="ARBA" id="ARBA00022692"/>
    </source>
</evidence>
<name>A0A366MBM7_9EURY</name>
<evidence type="ECO:0000256" key="5">
    <source>
        <dbReference type="ARBA" id="ARBA00023136"/>
    </source>
</evidence>
<evidence type="ECO:0000256" key="2">
    <source>
        <dbReference type="ARBA" id="ARBA00022475"/>
    </source>
</evidence>
<gene>
    <name evidence="7" type="ORF">ALNOE001_08080</name>
</gene>
<feature type="transmembrane region" description="Helical" evidence="6">
    <location>
        <begin position="284"/>
        <end position="304"/>
    </location>
</feature>
<feature type="transmembrane region" description="Helical" evidence="6">
    <location>
        <begin position="342"/>
        <end position="361"/>
    </location>
</feature>
<evidence type="ECO:0000313" key="8">
    <source>
        <dbReference type="Proteomes" id="UP000253099"/>
    </source>
</evidence>
<dbReference type="GO" id="GO:0005886">
    <property type="term" value="C:plasma membrane"/>
    <property type="evidence" value="ECO:0007669"/>
    <property type="project" value="UniProtKB-SubCell"/>
</dbReference>
<dbReference type="EMBL" id="NIZT01000021">
    <property type="protein sequence ID" value="RBQ23626.1"/>
    <property type="molecule type" value="Genomic_DNA"/>
</dbReference>
<feature type="transmembrane region" description="Helical" evidence="6">
    <location>
        <begin position="398"/>
        <end position="419"/>
    </location>
</feature>
<evidence type="ECO:0000256" key="4">
    <source>
        <dbReference type="ARBA" id="ARBA00022989"/>
    </source>
</evidence>
<comment type="subcellular location">
    <subcellularLocation>
        <location evidence="1">Cell membrane</location>
        <topology evidence="1">Multi-pass membrane protein</topology>
    </subcellularLocation>
</comment>
<keyword evidence="4 6" id="KW-1133">Transmembrane helix</keyword>
<evidence type="ECO:0000256" key="1">
    <source>
        <dbReference type="ARBA" id="ARBA00004651"/>
    </source>
</evidence>
<organism evidence="7 8">
    <name type="scientific">Candidatus Methanobinarius endosymbioticus</name>
    <dbReference type="NCBI Taxonomy" id="2006182"/>
    <lineage>
        <taxon>Archaea</taxon>
        <taxon>Methanobacteriati</taxon>
        <taxon>Methanobacteriota</taxon>
        <taxon>Methanomada group</taxon>
        <taxon>Methanobacteria</taxon>
        <taxon>Methanobacteriales</taxon>
        <taxon>Methanobacteriaceae</taxon>
        <taxon>Candidatus Methanobinarius</taxon>
    </lineage>
</organism>
<feature type="transmembrane region" description="Helical" evidence="6">
    <location>
        <begin position="367"/>
        <end position="386"/>
    </location>
</feature>
<dbReference type="PANTHER" id="PTHR30250:SF21">
    <property type="entry name" value="LIPID II FLIPPASE MURJ"/>
    <property type="match status" value="1"/>
</dbReference>
<protein>
    <submittedName>
        <fullName evidence="7">Uncharacterized protein</fullName>
    </submittedName>
</protein>
<feature type="transmembrane region" description="Helical" evidence="6">
    <location>
        <begin position="242"/>
        <end position="263"/>
    </location>
</feature>